<dbReference type="OrthoDB" id="7375127at2"/>
<evidence type="ECO:0000313" key="2">
    <source>
        <dbReference type="EMBL" id="REG05373.1"/>
    </source>
</evidence>
<gene>
    <name evidence="2" type="ORF">DFR64_2773</name>
</gene>
<proteinExistence type="predicted"/>
<reference evidence="2 3" key="1">
    <citation type="submission" date="2018-08" db="EMBL/GenBank/DDBJ databases">
        <title>Genomic Encyclopedia of Type Strains, Phase IV (KMG-IV): sequencing the most valuable type-strain genomes for metagenomic binning, comparative biology and taxonomic classification.</title>
        <authorList>
            <person name="Goeker M."/>
        </authorList>
    </citation>
    <scope>NUCLEOTIDE SEQUENCE [LARGE SCALE GENOMIC DNA]</scope>
    <source>
        <strain evidence="2 3">DSM 23923</strain>
    </source>
</reference>
<feature type="domain" description="Uroporphyrinogen decarboxylase (URO-D)" evidence="1">
    <location>
        <begin position="4"/>
        <end position="328"/>
    </location>
</feature>
<dbReference type="EMBL" id="QUMS01000005">
    <property type="protein sequence ID" value="REG05373.1"/>
    <property type="molecule type" value="Genomic_DNA"/>
</dbReference>
<dbReference type="GO" id="GO:0004853">
    <property type="term" value="F:uroporphyrinogen decarboxylase activity"/>
    <property type="evidence" value="ECO:0007669"/>
    <property type="project" value="InterPro"/>
</dbReference>
<dbReference type="PANTHER" id="PTHR47099:SF1">
    <property type="entry name" value="METHYLCOBAMIDE:COM METHYLTRANSFERASE MTBA"/>
    <property type="match status" value="1"/>
</dbReference>
<name>A0A3E0A469_9CHLR</name>
<protein>
    <submittedName>
        <fullName evidence="2">Uroporphyrinogen decarboxylase</fullName>
    </submittedName>
</protein>
<sequence length="332" mass="37570">MISKKERLEAVIRGEKPDRLPVAFWHHFPVDDQTPEHLSEATLSYQKAYDNDFVKVSPTDEYMIHPFGTKTVWTGDPRGCRIYQERLIKKPEDWKKIRPLDPNEGTLGDYLKTLQYVGKALGNDTPFVATLFGPLNQAKNLAGFDLMVEHLHRYPEYICPALKIMSENTVRFAQAALSTGISGFFYALENINYRYFDDASYDQFGKSYDLEILDVGKSLWLNILHHHGEAILFNLAVDYPVQVVQWHALESGPSLREAKALFKGQQKAILGGLQRKSTLLTGTPADIVSEAKKSVEEVDGSGFILGPGCMLMMNTPRINILTIRSFVNEKNQ</sequence>
<comment type="caution">
    <text evidence="2">The sequence shown here is derived from an EMBL/GenBank/DDBJ whole genome shotgun (WGS) entry which is preliminary data.</text>
</comment>
<dbReference type="InterPro" id="IPR038071">
    <property type="entry name" value="UROD/MetE-like_sf"/>
</dbReference>
<organism evidence="2 3">
    <name type="scientific">Pelolinea submarina</name>
    <dbReference type="NCBI Taxonomy" id="913107"/>
    <lineage>
        <taxon>Bacteria</taxon>
        <taxon>Bacillati</taxon>
        <taxon>Chloroflexota</taxon>
        <taxon>Anaerolineae</taxon>
        <taxon>Anaerolineales</taxon>
        <taxon>Anaerolineaceae</taxon>
        <taxon>Pelolinea</taxon>
    </lineage>
</organism>
<evidence type="ECO:0000259" key="1">
    <source>
        <dbReference type="Pfam" id="PF01208"/>
    </source>
</evidence>
<keyword evidence="3" id="KW-1185">Reference proteome</keyword>
<dbReference type="GO" id="GO:0006779">
    <property type="term" value="P:porphyrin-containing compound biosynthetic process"/>
    <property type="evidence" value="ECO:0007669"/>
    <property type="project" value="InterPro"/>
</dbReference>
<dbReference type="PANTHER" id="PTHR47099">
    <property type="entry name" value="METHYLCOBAMIDE:COM METHYLTRANSFERASE MTBA"/>
    <property type="match status" value="1"/>
</dbReference>
<dbReference type="RefSeq" id="WP_116226042.1">
    <property type="nucleotide sequence ID" value="NZ_AP018437.1"/>
</dbReference>
<dbReference type="AlphaFoldDB" id="A0A3E0A469"/>
<dbReference type="SUPFAM" id="SSF51726">
    <property type="entry name" value="UROD/MetE-like"/>
    <property type="match status" value="1"/>
</dbReference>
<evidence type="ECO:0000313" key="3">
    <source>
        <dbReference type="Proteomes" id="UP000256388"/>
    </source>
</evidence>
<dbReference type="Proteomes" id="UP000256388">
    <property type="component" value="Unassembled WGS sequence"/>
</dbReference>
<dbReference type="Gene3D" id="3.20.20.210">
    <property type="match status" value="1"/>
</dbReference>
<dbReference type="Pfam" id="PF01208">
    <property type="entry name" value="URO-D"/>
    <property type="match status" value="1"/>
</dbReference>
<accession>A0A3E0A469</accession>
<dbReference type="InterPro" id="IPR052024">
    <property type="entry name" value="Methanogen_methyltrans"/>
</dbReference>
<dbReference type="InterPro" id="IPR000257">
    <property type="entry name" value="Uroporphyrinogen_deCOase"/>
</dbReference>